<feature type="region of interest" description="Disordered" evidence="2">
    <location>
        <begin position="327"/>
        <end position="597"/>
    </location>
</feature>
<dbReference type="EMBL" id="ML977005">
    <property type="protein sequence ID" value="KAF1953224.1"/>
    <property type="molecule type" value="Genomic_DNA"/>
</dbReference>
<feature type="compositionally biased region" description="Acidic residues" evidence="2">
    <location>
        <begin position="346"/>
        <end position="355"/>
    </location>
</feature>
<name>A0A6A5TM04_9PLEO</name>
<organism evidence="3 4">
    <name type="scientific">Byssothecium circinans</name>
    <dbReference type="NCBI Taxonomy" id="147558"/>
    <lineage>
        <taxon>Eukaryota</taxon>
        <taxon>Fungi</taxon>
        <taxon>Dikarya</taxon>
        <taxon>Ascomycota</taxon>
        <taxon>Pezizomycotina</taxon>
        <taxon>Dothideomycetes</taxon>
        <taxon>Pleosporomycetidae</taxon>
        <taxon>Pleosporales</taxon>
        <taxon>Massarineae</taxon>
        <taxon>Massarinaceae</taxon>
        <taxon>Byssothecium</taxon>
    </lineage>
</organism>
<keyword evidence="1" id="KW-0175">Coiled coil</keyword>
<proteinExistence type="predicted"/>
<sequence length="619" mass="67998">MCNTLNNGKGTLRRHLELVVSTVEDRATACQDERDTLRVQLSEKEAEIEALQTQADLRVEYERSTLQELRNQVESLHNSNVSLTESLEQFRRNEKRSDEARQGYLEERSSLLSQLNDAQNALEAQETEIQRIQDRRKEELDDAEEIHKTEVNELQHRVAQVEKEKDKAKADAARTEAEKDGLIEGLKKKCEEKFESLVEQEVQKRLEQIEQATVKAGEHSSRLVQQSGPIPGNIPSALSNAQNGKVRKPITRRNASVMGITGVSQELESLEIFPWNISGRQHNEYVEDPDREDLGTGEFHNEVVDPSAEVVPETQLTMTTGQFTARFNQVSGPSRSHSSSSLSDWPGDELLDMDDNTGSGGDGMQGNPSHSPLKDGSSDNGVDMHSRGSSRNSRLNHPKSQANMSVRMMGPPSIPGSSKEYVPGNHRHSSQFANVESGSTSRVDRSTKGGSSSPAFMHATGSSSKTYGQHAGIATGSLGHQRSSTPQAQSYGSSQKRKGSHFHNESGPSKRHQSRSPSLPRSRHEDLPGPATRSTRNRSEAGSRDASQSGYSPRVPSAQGLVTHSSRRSSAGRNPSHRGMNALSYHNTGSAVPMPSHSNFVKGHQTRGALPYVSKANQV</sequence>
<dbReference type="AlphaFoldDB" id="A0A6A5TM04"/>
<reference evidence="3" key="1">
    <citation type="journal article" date="2020" name="Stud. Mycol.">
        <title>101 Dothideomycetes genomes: a test case for predicting lifestyles and emergence of pathogens.</title>
        <authorList>
            <person name="Haridas S."/>
            <person name="Albert R."/>
            <person name="Binder M."/>
            <person name="Bloem J."/>
            <person name="Labutti K."/>
            <person name="Salamov A."/>
            <person name="Andreopoulos B."/>
            <person name="Baker S."/>
            <person name="Barry K."/>
            <person name="Bills G."/>
            <person name="Bluhm B."/>
            <person name="Cannon C."/>
            <person name="Castanera R."/>
            <person name="Culley D."/>
            <person name="Daum C."/>
            <person name="Ezra D."/>
            <person name="Gonzalez J."/>
            <person name="Henrissat B."/>
            <person name="Kuo A."/>
            <person name="Liang C."/>
            <person name="Lipzen A."/>
            <person name="Lutzoni F."/>
            <person name="Magnuson J."/>
            <person name="Mondo S."/>
            <person name="Nolan M."/>
            <person name="Ohm R."/>
            <person name="Pangilinan J."/>
            <person name="Park H.-J."/>
            <person name="Ramirez L."/>
            <person name="Alfaro M."/>
            <person name="Sun H."/>
            <person name="Tritt A."/>
            <person name="Yoshinaga Y."/>
            <person name="Zwiers L.-H."/>
            <person name="Turgeon B."/>
            <person name="Goodwin S."/>
            <person name="Spatafora J."/>
            <person name="Crous P."/>
            <person name="Grigoriev I."/>
        </authorList>
    </citation>
    <scope>NUCLEOTIDE SEQUENCE</scope>
    <source>
        <strain evidence="3">CBS 675.92</strain>
    </source>
</reference>
<dbReference type="OrthoDB" id="3798058at2759"/>
<feature type="compositionally biased region" description="Polar residues" evidence="2">
    <location>
        <begin position="478"/>
        <end position="494"/>
    </location>
</feature>
<evidence type="ECO:0000313" key="4">
    <source>
        <dbReference type="Proteomes" id="UP000800035"/>
    </source>
</evidence>
<evidence type="ECO:0000256" key="2">
    <source>
        <dbReference type="SAM" id="MobiDB-lite"/>
    </source>
</evidence>
<protein>
    <submittedName>
        <fullName evidence="3">Uncharacterized protein</fullName>
    </submittedName>
</protein>
<feature type="compositionally biased region" description="Polar residues" evidence="2">
    <location>
        <begin position="430"/>
        <end position="441"/>
    </location>
</feature>
<gene>
    <name evidence="3" type="ORF">CC80DRAFT_152202</name>
</gene>
<accession>A0A6A5TM04</accession>
<feature type="compositionally biased region" description="Polar residues" evidence="2">
    <location>
        <begin position="448"/>
        <end position="467"/>
    </location>
</feature>
<dbReference type="Proteomes" id="UP000800035">
    <property type="component" value="Unassembled WGS sequence"/>
</dbReference>
<feature type="compositionally biased region" description="Basic and acidic residues" evidence="2">
    <location>
        <begin position="372"/>
        <end position="386"/>
    </location>
</feature>
<evidence type="ECO:0000256" key="1">
    <source>
        <dbReference type="SAM" id="Coils"/>
    </source>
</evidence>
<feature type="compositionally biased region" description="Polar residues" evidence="2">
    <location>
        <begin position="560"/>
        <end position="573"/>
    </location>
</feature>
<evidence type="ECO:0000313" key="3">
    <source>
        <dbReference type="EMBL" id="KAF1953224.1"/>
    </source>
</evidence>
<feature type="coiled-coil region" evidence="1">
    <location>
        <begin position="27"/>
        <end position="178"/>
    </location>
</feature>
<feature type="compositionally biased region" description="Polar residues" evidence="2">
    <location>
        <begin position="387"/>
        <end position="404"/>
    </location>
</feature>
<feature type="compositionally biased region" description="Low complexity" evidence="2">
    <location>
        <begin position="331"/>
        <end position="343"/>
    </location>
</feature>
<keyword evidence="4" id="KW-1185">Reference proteome</keyword>